<proteinExistence type="predicted"/>
<keyword evidence="8" id="KW-1185">Reference proteome</keyword>
<sequence>MGQVIVEKSGNQPGVLAVARASDWWVDKFSPILAVFYATASLVGRPLLPLLGHLVVLLLSLLVGAIYVSVLNDWTDLADDAAAGKTNRLAGRSPRFVGLVIGGCVLLGCGFGYYYWQLSPQSALLYLGAWVVYSLYSLPPARLKVRGLAGVLADACGAHVFPQLLTVSVVGQWTGQAVPTAWWLAVGAWVLACGVHNILWHQLSDADADAQAQVDTFVLRQGVRRARHLGLWVVFPVEVVAFGGMLISNYNGWALGLLGVYAGLEWCRLRVFGHRPQVLALDSRIVLSDYYKLFYPLAFLLAQSLRYPADGVVLVLHLLLFGGYAWQFVQEGNLYGRVLLHKLRPGRA</sequence>
<feature type="transmembrane region" description="Helical" evidence="6">
    <location>
        <begin position="180"/>
        <end position="200"/>
    </location>
</feature>
<organism evidence="7 8">
    <name type="scientific">Hymenobacter bucti</name>
    <dbReference type="NCBI Taxonomy" id="1844114"/>
    <lineage>
        <taxon>Bacteria</taxon>
        <taxon>Pseudomonadati</taxon>
        <taxon>Bacteroidota</taxon>
        <taxon>Cytophagia</taxon>
        <taxon>Cytophagales</taxon>
        <taxon>Hymenobacteraceae</taxon>
        <taxon>Hymenobacter</taxon>
    </lineage>
</organism>
<evidence type="ECO:0000256" key="5">
    <source>
        <dbReference type="ARBA" id="ARBA00023136"/>
    </source>
</evidence>
<keyword evidence="4 6" id="KW-1133">Transmembrane helix</keyword>
<keyword evidence="2" id="KW-1003">Cell membrane</keyword>
<name>A0ABW4QZE9_9BACT</name>
<dbReference type="Proteomes" id="UP001597197">
    <property type="component" value="Unassembled WGS sequence"/>
</dbReference>
<comment type="caution">
    <text evidence="7">The sequence shown here is derived from an EMBL/GenBank/DDBJ whole genome shotgun (WGS) entry which is preliminary data.</text>
</comment>
<comment type="subcellular location">
    <subcellularLocation>
        <location evidence="1">Membrane</location>
        <topology evidence="1">Multi-pass membrane protein</topology>
    </subcellularLocation>
</comment>
<evidence type="ECO:0000256" key="4">
    <source>
        <dbReference type="ARBA" id="ARBA00022989"/>
    </source>
</evidence>
<dbReference type="InterPro" id="IPR044878">
    <property type="entry name" value="UbiA_sf"/>
</dbReference>
<evidence type="ECO:0000256" key="3">
    <source>
        <dbReference type="ARBA" id="ARBA00022692"/>
    </source>
</evidence>
<feature type="transmembrane region" description="Helical" evidence="6">
    <location>
        <begin position="54"/>
        <end position="75"/>
    </location>
</feature>
<keyword evidence="5 6" id="KW-0472">Membrane</keyword>
<evidence type="ECO:0000256" key="1">
    <source>
        <dbReference type="ARBA" id="ARBA00004141"/>
    </source>
</evidence>
<reference evidence="8" key="1">
    <citation type="journal article" date="2019" name="Int. J. Syst. Evol. Microbiol.">
        <title>The Global Catalogue of Microorganisms (GCM) 10K type strain sequencing project: providing services to taxonomists for standard genome sequencing and annotation.</title>
        <authorList>
            <consortium name="The Broad Institute Genomics Platform"/>
            <consortium name="The Broad Institute Genome Sequencing Center for Infectious Disease"/>
            <person name="Wu L."/>
            <person name="Ma J."/>
        </authorList>
    </citation>
    <scope>NUCLEOTIDE SEQUENCE [LARGE SCALE GENOMIC DNA]</scope>
    <source>
        <strain evidence="8">CGMCC 1.15795</strain>
    </source>
</reference>
<feature type="transmembrane region" description="Helical" evidence="6">
    <location>
        <begin position="96"/>
        <end position="116"/>
    </location>
</feature>
<accession>A0ABW4QZE9</accession>
<evidence type="ECO:0000313" key="8">
    <source>
        <dbReference type="Proteomes" id="UP001597197"/>
    </source>
</evidence>
<feature type="transmembrane region" description="Helical" evidence="6">
    <location>
        <begin position="311"/>
        <end position="329"/>
    </location>
</feature>
<evidence type="ECO:0000256" key="6">
    <source>
        <dbReference type="SAM" id="Phobius"/>
    </source>
</evidence>
<dbReference type="RefSeq" id="WP_382316851.1">
    <property type="nucleotide sequence ID" value="NZ_JBHUFD010000018.1"/>
</dbReference>
<evidence type="ECO:0000256" key="2">
    <source>
        <dbReference type="ARBA" id="ARBA00022475"/>
    </source>
</evidence>
<keyword evidence="3 6" id="KW-0812">Transmembrane</keyword>
<dbReference type="InterPro" id="IPR000537">
    <property type="entry name" value="UbiA_prenyltransferase"/>
</dbReference>
<gene>
    <name evidence="7" type="ORF">ACFSDX_20175</name>
</gene>
<dbReference type="Gene3D" id="1.10.357.140">
    <property type="entry name" value="UbiA prenyltransferase"/>
    <property type="match status" value="1"/>
</dbReference>
<protein>
    <submittedName>
        <fullName evidence="7">UbiA family prenyltransferase</fullName>
    </submittedName>
</protein>
<dbReference type="Pfam" id="PF01040">
    <property type="entry name" value="UbiA"/>
    <property type="match status" value="1"/>
</dbReference>
<evidence type="ECO:0000313" key="7">
    <source>
        <dbReference type="EMBL" id="MFD1874764.1"/>
    </source>
</evidence>
<dbReference type="EMBL" id="JBHUFD010000018">
    <property type="protein sequence ID" value="MFD1874764.1"/>
    <property type="molecule type" value="Genomic_DNA"/>
</dbReference>
<feature type="transmembrane region" description="Helical" evidence="6">
    <location>
        <begin position="229"/>
        <end position="247"/>
    </location>
</feature>